<feature type="active site" description="Charge relay system" evidence="5">
    <location>
        <position position="256"/>
    </location>
</feature>
<dbReference type="PANTHER" id="PTHR43806">
    <property type="entry name" value="PEPTIDASE S8"/>
    <property type="match status" value="1"/>
</dbReference>
<evidence type="ECO:0000256" key="1">
    <source>
        <dbReference type="ARBA" id="ARBA00011073"/>
    </source>
</evidence>
<dbReference type="SUPFAM" id="SSF52743">
    <property type="entry name" value="Subtilisin-like"/>
    <property type="match status" value="1"/>
</dbReference>
<dbReference type="RefSeq" id="WP_382209454.1">
    <property type="nucleotide sequence ID" value="NZ_JBHSZH010000005.1"/>
</dbReference>
<dbReference type="GO" id="GO:0004252">
    <property type="term" value="F:serine-type endopeptidase activity"/>
    <property type="evidence" value="ECO:0007669"/>
    <property type="project" value="UniProtKB-UniRule"/>
</dbReference>
<reference evidence="7 8" key="1">
    <citation type="journal article" date="2019" name="Int. J. Syst. Evol. Microbiol.">
        <title>The Global Catalogue of Microorganisms (GCM) 10K type strain sequencing project: providing services to taxonomists for standard genome sequencing and annotation.</title>
        <authorList>
            <consortium name="The Broad Institute Genomics Platform"/>
            <consortium name="The Broad Institute Genome Sequencing Center for Infectious Disease"/>
            <person name="Wu L."/>
            <person name="Ma J."/>
        </authorList>
    </citation>
    <scope>NUCLEOTIDE SEQUENCE [LARGE SCALE GENOMIC DNA]</scope>
    <source>
        <strain evidence="7 8">DT72</strain>
    </source>
</reference>
<keyword evidence="4 5" id="KW-0720">Serine protease</keyword>
<name>A0ABD5WLR5_9EURY</name>
<keyword evidence="3 5" id="KW-0378">Hydrolase</keyword>
<dbReference type="Pfam" id="PF00082">
    <property type="entry name" value="Peptidase_S8"/>
    <property type="match status" value="1"/>
</dbReference>
<dbReference type="InterPro" id="IPR050131">
    <property type="entry name" value="Peptidase_S8_subtilisin-like"/>
</dbReference>
<evidence type="ECO:0000313" key="8">
    <source>
        <dbReference type="Proteomes" id="UP001596407"/>
    </source>
</evidence>
<dbReference type="Proteomes" id="UP001596407">
    <property type="component" value="Unassembled WGS sequence"/>
</dbReference>
<feature type="active site" description="Charge relay system" evidence="5">
    <location>
        <position position="100"/>
    </location>
</feature>
<comment type="caution">
    <text evidence="7">The sequence shown here is derived from an EMBL/GenBank/DDBJ whole genome shotgun (WGS) entry which is preliminary data.</text>
</comment>
<keyword evidence="8" id="KW-1185">Reference proteome</keyword>
<evidence type="ECO:0000256" key="4">
    <source>
        <dbReference type="ARBA" id="ARBA00022825"/>
    </source>
</evidence>
<evidence type="ECO:0000256" key="2">
    <source>
        <dbReference type="ARBA" id="ARBA00022670"/>
    </source>
</evidence>
<dbReference type="EMBL" id="JBHSZH010000005">
    <property type="protein sequence ID" value="MFC7080087.1"/>
    <property type="molecule type" value="Genomic_DNA"/>
</dbReference>
<dbReference type="PROSITE" id="PS51892">
    <property type="entry name" value="SUBTILASE"/>
    <property type="match status" value="1"/>
</dbReference>
<gene>
    <name evidence="7" type="ORF">ACFQJ6_08125</name>
</gene>
<dbReference type="InterPro" id="IPR015500">
    <property type="entry name" value="Peptidase_S8_subtilisin-rel"/>
</dbReference>
<dbReference type="GO" id="GO:0006508">
    <property type="term" value="P:proteolysis"/>
    <property type="evidence" value="ECO:0007669"/>
    <property type="project" value="UniProtKB-KW"/>
</dbReference>
<evidence type="ECO:0000256" key="3">
    <source>
        <dbReference type="ARBA" id="ARBA00022801"/>
    </source>
</evidence>
<proteinExistence type="inferred from homology"/>
<dbReference type="PANTHER" id="PTHR43806:SF11">
    <property type="entry name" value="CEREVISIN-RELATED"/>
    <property type="match status" value="1"/>
</dbReference>
<dbReference type="InterPro" id="IPR023827">
    <property type="entry name" value="Peptidase_S8_Asp-AS"/>
</dbReference>
<dbReference type="AlphaFoldDB" id="A0ABD5WLR5"/>
<feature type="domain" description="Peptidase S8/S53" evidence="6">
    <location>
        <begin position="49"/>
        <end position="300"/>
    </location>
</feature>
<dbReference type="InterPro" id="IPR000209">
    <property type="entry name" value="Peptidase_S8/S53_dom"/>
</dbReference>
<dbReference type="PRINTS" id="PR00723">
    <property type="entry name" value="SUBTILISIN"/>
</dbReference>
<feature type="active site" description="Charge relay system" evidence="5">
    <location>
        <position position="58"/>
    </location>
</feature>
<keyword evidence="2 5" id="KW-0645">Protease</keyword>
<sequence length="308" mass="31767">MRAPKRAATTLGKRADVRYVEENGRMETFAQTLQWSVDRVDADRTSADGTGADIAIVDTGIDSDRSDLEQNLGEGVAVVPCSDESYCNGCKVPWDDDSGHGTQLATLVGAVDNYEGTVGVAPGATLHAVKVFGADGSGSYSDIAAGLETVADKGWDVANMSFGGSYSSTLYDAIRYADDEGVTLVGAVGNSGSCTDCVSYPAKFGEVIAVSATNRNDSLAYFSATGPEVELAAPGTDIYFESCDASDGYQSLSGTSYAAAHVSGGAGILRAQGYTSDGARTRLRDTAEDLGLSSNEQGYGLLDVAAAA</sequence>
<dbReference type="InterPro" id="IPR036852">
    <property type="entry name" value="Peptidase_S8/S53_dom_sf"/>
</dbReference>
<dbReference type="Gene3D" id="3.40.50.200">
    <property type="entry name" value="Peptidase S8/S53 domain"/>
    <property type="match status" value="1"/>
</dbReference>
<accession>A0ABD5WLR5</accession>
<organism evidence="7 8">
    <name type="scientific">Halorussus caseinilyticus</name>
    <dbReference type="NCBI Taxonomy" id="3034025"/>
    <lineage>
        <taxon>Archaea</taxon>
        <taxon>Methanobacteriati</taxon>
        <taxon>Methanobacteriota</taxon>
        <taxon>Stenosarchaea group</taxon>
        <taxon>Halobacteria</taxon>
        <taxon>Halobacteriales</taxon>
        <taxon>Haladaptataceae</taxon>
        <taxon>Halorussus</taxon>
    </lineage>
</organism>
<protein>
    <submittedName>
        <fullName evidence="7">S8 family serine peptidase</fullName>
    </submittedName>
</protein>
<comment type="similarity">
    <text evidence="1 5">Belongs to the peptidase S8 family.</text>
</comment>
<evidence type="ECO:0000313" key="7">
    <source>
        <dbReference type="EMBL" id="MFC7080087.1"/>
    </source>
</evidence>
<evidence type="ECO:0000256" key="5">
    <source>
        <dbReference type="PROSITE-ProRule" id="PRU01240"/>
    </source>
</evidence>
<evidence type="ECO:0000259" key="6">
    <source>
        <dbReference type="Pfam" id="PF00082"/>
    </source>
</evidence>
<dbReference type="PROSITE" id="PS00136">
    <property type="entry name" value="SUBTILASE_ASP"/>
    <property type="match status" value="1"/>
</dbReference>